<organism evidence="2 3">
    <name type="scientific">Tetracentron sinense</name>
    <name type="common">Spur-leaf</name>
    <dbReference type="NCBI Taxonomy" id="13715"/>
    <lineage>
        <taxon>Eukaryota</taxon>
        <taxon>Viridiplantae</taxon>
        <taxon>Streptophyta</taxon>
        <taxon>Embryophyta</taxon>
        <taxon>Tracheophyta</taxon>
        <taxon>Spermatophyta</taxon>
        <taxon>Magnoliopsida</taxon>
        <taxon>Trochodendrales</taxon>
        <taxon>Trochodendraceae</taxon>
        <taxon>Tetracentron</taxon>
    </lineage>
</organism>
<dbReference type="InterPro" id="IPR053151">
    <property type="entry name" value="RNase_H-like"/>
</dbReference>
<dbReference type="GO" id="GO:0004523">
    <property type="term" value="F:RNA-DNA hybrid ribonuclease activity"/>
    <property type="evidence" value="ECO:0007669"/>
    <property type="project" value="InterPro"/>
</dbReference>
<keyword evidence="3" id="KW-1185">Reference proteome</keyword>
<feature type="domain" description="RNase H type-1" evidence="1">
    <location>
        <begin position="228"/>
        <end position="308"/>
    </location>
</feature>
<evidence type="ECO:0000313" key="2">
    <source>
        <dbReference type="EMBL" id="KAF8380633.1"/>
    </source>
</evidence>
<dbReference type="AlphaFoldDB" id="A0A834YEC2"/>
<dbReference type="Proteomes" id="UP000655225">
    <property type="component" value="Unassembled WGS sequence"/>
</dbReference>
<sequence>MVPAVQMRKRDLTGGVKMKGCLARSTAVPTTLVVVRSMEEGIHTTTLVLLWGHLEGCWELVEVLPKSQESSPLIDPSCLQVRFPSSHPVFVCMLTTLIMRIGGLITSVFMEKLVSWETVSYRLEMAKARADEREEGRKKRTCRSDTCYLEIPSSHASTENESIPELENCHLLVCKCFGSLQTENGYLLILMDLGGWIWEVMDALVVTRREPPLWAIAGGRQVGAVITMELLALRCGLKEAVQQGCRKSRMESDSKWAVSCIKQDCMWPWRRNACLCAICDIIEGLDCFEIHHVPRETNRPADFLSKMCKQVEDIRPDPDHFPIFLSSSR</sequence>
<evidence type="ECO:0000259" key="1">
    <source>
        <dbReference type="Pfam" id="PF13456"/>
    </source>
</evidence>
<dbReference type="SUPFAM" id="SSF53098">
    <property type="entry name" value="Ribonuclease H-like"/>
    <property type="match status" value="1"/>
</dbReference>
<dbReference type="PANTHER" id="PTHR47723">
    <property type="entry name" value="OS05G0353850 PROTEIN"/>
    <property type="match status" value="1"/>
</dbReference>
<dbReference type="InterPro" id="IPR002156">
    <property type="entry name" value="RNaseH_domain"/>
</dbReference>
<dbReference type="InterPro" id="IPR044730">
    <property type="entry name" value="RNase_H-like_dom_plant"/>
</dbReference>
<evidence type="ECO:0000313" key="3">
    <source>
        <dbReference type="Proteomes" id="UP000655225"/>
    </source>
</evidence>
<dbReference type="GO" id="GO:0003676">
    <property type="term" value="F:nucleic acid binding"/>
    <property type="evidence" value="ECO:0007669"/>
    <property type="project" value="InterPro"/>
</dbReference>
<dbReference type="PANTHER" id="PTHR47723:SF19">
    <property type="entry name" value="POLYNUCLEOTIDYL TRANSFERASE, RIBONUCLEASE H-LIKE SUPERFAMILY PROTEIN"/>
    <property type="match status" value="1"/>
</dbReference>
<gene>
    <name evidence="2" type="ORF">HHK36_028122</name>
</gene>
<dbReference type="InterPro" id="IPR036397">
    <property type="entry name" value="RNaseH_sf"/>
</dbReference>
<reference evidence="2 3" key="1">
    <citation type="submission" date="2020-04" db="EMBL/GenBank/DDBJ databases">
        <title>Plant Genome Project.</title>
        <authorList>
            <person name="Zhang R.-G."/>
        </authorList>
    </citation>
    <scope>NUCLEOTIDE SEQUENCE [LARGE SCALE GENOMIC DNA]</scope>
    <source>
        <strain evidence="2">YNK0</strain>
        <tissue evidence="2">Leaf</tissue>
    </source>
</reference>
<proteinExistence type="predicted"/>
<dbReference type="Pfam" id="PF13456">
    <property type="entry name" value="RVT_3"/>
    <property type="match status" value="1"/>
</dbReference>
<accession>A0A834YEC2</accession>
<dbReference type="InterPro" id="IPR012337">
    <property type="entry name" value="RNaseH-like_sf"/>
</dbReference>
<comment type="caution">
    <text evidence="2">The sequence shown here is derived from an EMBL/GenBank/DDBJ whole genome shotgun (WGS) entry which is preliminary data.</text>
</comment>
<name>A0A834YEC2_TETSI</name>
<dbReference type="Gene3D" id="3.30.420.10">
    <property type="entry name" value="Ribonuclease H-like superfamily/Ribonuclease H"/>
    <property type="match status" value="1"/>
</dbReference>
<dbReference type="CDD" id="cd06222">
    <property type="entry name" value="RNase_H_like"/>
    <property type="match status" value="1"/>
</dbReference>
<protein>
    <recommendedName>
        <fullName evidence="1">RNase H type-1 domain-containing protein</fullName>
    </recommendedName>
</protein>
<dbReference type="EMBL" id="JABCRI010000021">
    <property type="protein sequence ID" value="KAF8380633.1"/>
    <property type="molecule type" value="Genomic_DNA"/>
</dbReference>